<dbReference type="EMBL" id="KI517809">
    <property type="protein sequence ID" value="ESQ30738.1"/>
    <property type="molecule type" value="Genomic_DNA"/>
</dbReference>
<sequence>MLPGILLPSFWFTATPFLSISFLRDYRLHSRIDGCHILDLLIIGSHLLNHLDDRFRGFNKFSFLVLHYRIIVKSILFPHVLQHTENPTLHMFLRMSIGFALSSCSLLLRCCFANKFPDKILDKTQLQRFLGNLNYVLDFCPKINRITKPLHSRLKKNPVPWTKEHTALV</sequence>
<dbReference type="KEGG" id="eus:EUTSA_v10012198mg"/>
<reference evidence="1 2" key="1">
    <citation type="journal article" date="2013" name="Front. Plant Sci.">
        <title>The Reference Genome of the Halophytic Plant Eutrema salsugineum.</title>
        <authorList>
            <person name="Yang R."/>
            <person name="Jarvis D.E."/>
            <person name="Chen H."/>
            <person name="Beilstein M.A."/>
            <person name="Grimwood J."/>
            <person name="Jenkins J."/>
            <person name="Shu S."/>
            <person name="Prochnik S."/>
            <person name="Xin M."/>
            <person name="Ma C."/>
            <person name="Schmutz J."/>
            <person name="Wing R.A."/>
            <person name="Mitchell-Olds T."/>
            <person name="Schumaker K.S."/>
            <person name="Wang X."/>
        </authorList>
    </citation>
    <scope>NUCLEOTIDE SEQUENCE [LARGE SCALE GENOMIC DNA]</scope>
</reference>
<evidence type="ECO:0008006" key="3">
    <source>
        <dbReference type="Google" id="ProtNLM"/>
    </source>
</evidence>
<accession>V4KTP8</accession>
<dbReference type="Gramene" id="ESQ30738">
    <property type="protein sequence ID" value="ESQ30738"/>
    <property type="gene ID" value="EUTSA_v10012198mg"/>
</dbReference>
<dbReference type="eggNOG" id="KOG0017">
    <property type="taxonomic scope" value="Eukaryota"/>
</dbReference>
<evidence type="ECO:0000313" key="1">
    <source>
        <dbReference type="EMBL" id="ESQ30738.1"/>
    </source>
</evidence>
<dbReference type="SUPFAM" id="SSF56672">
    <property type="entry name" value="DNA/RNA polymerases"/>
    <property type="match status" value="1"/>
</dbReference>
<protein>
    <recommendedName>
        <fullName evidence="3">Reverse transcriptase domain-containing protein</fullName>
    </recommendedName>
</protein>
<organism evidence="1 2">
    <name type="scientific">Eutrema salsugineum</name>
    <name type="common">Saltwater cress</name>
    <name type="synonym">Sisymbrium salsugineum</name>
    <dbReference type="NCBI Taxonomy" id="72664"/>
    <lineage>
        <taxon>Eukaryota</taxon>
        <taxon>Viridiplantae</taxon>
        <taxon>Streptophyta</taxon>
        <taxon>Embryophyta</taxon>
        <taxon>Tracheophyta</taxon>
        <taxon>Spermatophyta</taxon>
        <taxon>Magnoliopsida</taxon>
        <taxon>eudicotyledons</taxon>
        <taxon>Gunneridae</taxon>
        <taxon>Pentapetalae</taxon>
        <taxon>rosids</taxon>
        <taxon>malvids</taxon>
        <taxon>Brassicales</taxon>
        <taxon>Brassicaceae</taxon>
        <taxon>Eutremeae</taxon>
        <taxon>Eutrema</taxon>
    </lineage>
</organism>
<gene>
    <name evidence="1" type="ORF">EUTSA_v10012198mg</name>
</gene>
<keyword evidence="2" id="KW-1185">Reference proteome</keyword>
<proteinExistence type="predicted"/>
<evidence type="ECO:0000313" key="2">
    <source>
        <dbReference type="Proteomes" id="UP000030689"/>
    </source>
</evidence>
<dbReference type="Gene3D" id="3.30.70.270">
    <property type="match status" value="1"/>
</dbReference>
<dbReference type="AlphaFoldDB" id="V4KTP8"/>
<dbReference type="InterPro" id="IPR043128">
    <property type="entry name" value="Rev_trsase/Diguanyl_cyclase"/>
</dbReference>
<name>V4KTP8_EUTSA</name>
<dbReference type="InterPro" id="IPR043502">
    <property type="entry name" value="DNA/RNA_pol_sf"/>
</dbReference>
<dbReference type="Proteomes" id="UP000030689">
    <property type="component" value="Unassembled WGS sequence"/>
</dbReference>